<sequence length="288" mass="31217">MTLLSLRAGGMAVDLAPQAGGSIARFALEGVGDLLRPATDGALASGTGKDTACYPLVPFSNRIANGRLAFGDEVLRIRNNWPGVPHPMHGEGWAAAWQVVRQELDRAELLHLHEPCAGGTGWPFRYRARQTFTLNEDGLMVGLSVENLEDRSVPMGLGLHPFFVRDADTALACRLSGVWETDAEVLPIRHVPLPSGWDFSNSRRIEGLGLDHCFGGWDGKASITWPRQGIRLFLSATEAFRHLVIYVPDGQRYFCVEPVSHANGAVGQNPLAAGATLAGEVSFRLSRI</sequence>
<dbReference type="RefSeq" id="WP_230551220.1">
    <property type="nucleotide sequence ID" value="NZ_JAJISD010000005.1"/>
</dbReference>
<dbReference type="Pfam" id="PF01263">
    <property type="entry name" value="Aldose_epim"/>
    <property type="match status" value="1"/>
</dbReference>
<protein>
    <submittedName>
        <fullName evidence="1">Aldose 1-epimerase</fullName>
    </submittedName>
</protein>
<dbReference type="CDD" id="cd09021">
    <property type="entry name" value="Aldose_epim_Ec_YphB"/>
    <property type="match status" value="1"/>
</dbReference>
<dbReference type="InterPro" id="IPR011013">
    <property type="entry name" value="Gal_mutarotase_sf_dom"/>
</dbReference>
<dbReference type="InterPro" id="IPR014718">
    <property type="entry name" value="GH-type_carb-bd"/>
</dbReference>
<name>A0ABS8KVC7_9HYPH</name>
<dbReference type="Gene3D" id="2.70.98.10">
    <property type="match status" value="1"/>
</dbReference>
<evidence type="ECO:0000313" key="2">
    <source>
        <dbReference type="Proteomes" id="UP001198862"/>
    </source>
</evidence>
<dbReference type="SUPFAM" id="SSF74650">
    <property type="entry name" value="Galactose mutarotase-like"/>
    <property type="match status" value="1"/>
</dbReference>
<proteinExistence type="predicted"/>
<accession>A0ABS8KVC7</accession>
<dbReference type="InterPro" id="IPR008183">
    <property type="entry name" value="Aldose_1/G6P_1-epimerase"/>
</dbReference>
<dbReference type="Proteomes" id="UP001198862">
    <property type="component" value="Unassembled WGS sequence"/>
</dbReference>
<organism evidence="1 2">
    <name type="scientific">Reyranella aquatilis</name>
    <dbReference type="NCBI Taxonomy" id="2035356"/>
    <lineage>
        <taxon>Bacteria</taxon>
        <taxon>Pseudomonadati</taxon>
        <taxon>Pseudomonadota</taxon>
        <taxon>Alphaproteobacteria</taxon>
        <taxon>Hyphomicrobiales</taxon>
        <taxon>Reyranellaceae</taxon>
        <taxon>Reyranella</taxon>
    </lineage>
</organism>
<evidence type="ECO:0000313" key="1">
    <source>
        <dbReference type="EMBL" id="MCC8430031.1"/>
    </source>
</evidence>
<comment type="caution">
    <text evidence="1">The sequence shown here is derived from an EMBL/GenBank/DDBJ whole genome shotgun (WGS) entry which is preliminary data.</text>
</comment>
<reference evidence="1 2" key="1">
    <citation type="submission" date="2021-11" db="EMBL/GenBank/DDBJ databases">
        <authorList>
            <person name="Lee D.-H."/>
            <person name="Kim S.-B."/>
        </authorList>
    </citation>
    <scope>NUCLEOTIDE SEQUENCE [LARGE SCALE GENOMIC DNA]</scope>
    <source>
        <strain evidence="1 2">KCTC 52223</strain>
    </source>
</reference>
<keyword evidence="2" id="KW-1185">Reference proteome</keyword>
<dbReference type="EMBL" id="JAJISD010000005">
    <property type="protein sequence ID" value="MCC8430031.1"/>
    <property type="molecule type" value="Genomic_DNA"/>
</dbReference>
<gene>
    <name evidence="1" type="ORF">LJ725_13705</name>
</gene>